<protein>
    <recommendedName>
        <fullName evidence="2">DUF4333 domain-containing protein</fullName>
    </recommendedName>
</protein>
<evidence type="ECO:0000259" key="2">
    <source>
        <dbReference type="Pfam" id="PF14230"/>
    </source>
</evidence>
<keyword evidence="1" id="KW-0732">Signal</keyword>
<evidence type="ECO:0000313" key="3">
    <source>
        <dbReference type="EMBL" id="SDQ91654.1"/>
    </source>
</evidence>
<organism evidence="3 4">
    <name type="scientific">Tsukamurella pulmonis</name>
    <dbReference type="NCBI Taxonomy" id="47312"/>
    <lineage>
        <taxon>Bacteria</taxon>
        <taxon>Bacillati</taxon>
        <taxon>Actinomycetota</taxon>
        <taxon>Actinomycetes</taxon>
        <taxon>Mycobacteriales</taxon>
        <taxon>Tsukamurellaceae</taxon>
        <taxon>Tsukamurella</taxon>
    </lineage>
</organism>
<keyword evidence="4" id="KW-1185">Reference proteome</keyword>
<accession>A0A1H1ESX5</accession>
<dbReference type="InterPro" id="IPR025637">
    <property type="entry name" value="DUF4333"/>
</dbReference>
<dbReference type="Proteomes" id="UP000183053">
    <property type="component" value="Unassembled WGS sequence"/>
</dbReference>
<proteinExistence type="predicted"/>
<feature type="chain" id="PRO_5010332571" description="DUF4333 domain-containing protein" evidence="1">
    <location>
        <begin position="19"/>
        <end position="170"/>
    </location>
</feature>
<dbReference type="PROSITE" id="PS51257">
    <property type="entry name" value="PROKAR_LIPOPROTEIN"/>
    <property type="match status" value="1"/>
</dbReference>
<dbReference type="Pfam" id="PF14230">
    <property type="entry name" value="DUF4333"/>
    <property type="match status" value="1"/>
</dbReference>
<dbReference type="AlphaFoldDB" id="A0A1H1ESX5"/>
<dbReference type="RefSeq" id="WP_068565362.1">
    <property type="nucleotide sequence ID" value="NZ_FNLF01000002.1"/>
</dbReference>
<feature type="signal peptide" evidence="1">
    <location>
        <begin position="1"/>
        <end position="18"/>
    </location>
</feature>
<reference evidence="4" key="1">
    <citation type="submission" date="2016-10" db="EMBL/GenBank/DDBJ databases">
        <authorList>
            <person name="Varghese N."/>
            <person name="Submissions S."/>
        </authorList>
    </citation>
    <scope>NUCLEOTIDE SEQUENCE [LARGE SCALE GENOMIC DNA]</scope>
    <source>
        <strain evidence="4">DSM 44142</strain>
    </source>
</reference>
<dbReference type="STRING" id="47312.SAMN04489765_2338"/>
<dbReference type="EMBL" id="FNLF01000002">
    <property type="protein sequence ID" value="SDQ91654.1"/>
    <property type="molecule type" value="Genomic_DNA"/>
</dbReference>
<evidence type="ECO:0000256" key="1">
    <source>
        <dbReference type="SAM" id="SignalP"/>
    </source>
</evidence>
<evidence type="ECO:0000313" key="4">
    <source>
        <dbReference type="Proteomes" id="UP000183053"/>
    </source>
</evidence>
<gene>
    <name evidence="3" type="ORF">SAMN04489765_2338</name>
</gene>
<feature type="domain" description="DUF4333" evidence="2">
    <location>
        <begin position="16"/>
        <end position="90"/>
    </location>
</feature>
<sequence>MKTKSTLLALAVLTPAMAGCSLFGTTIDFSKVEKQITEKLDAEYGKIGQKVDSVTCDESEKSPKPGSKFMCDAKVGEATVPVEVTVKDEDMNSSFVTTKKLFNLSTLGAQLAPSVSEQTKQKVTVDCGTGLKAEAPGGSFTCPVKAEGGATGTLTLKVGPMTGEDSWEIS</sequence>
<name>A0A1H1ESX5_9ACTN</name>